<protein>
    <submittedName>
        <fullName evidence="2">Uncharacterized protein</fullName>
    </submittedName>
</protein>
<accession>A0ABS6Z2V8</accession>
<dbReference type="RefSeq" id="WP_219665995.1">
    <property type="nucleotide sequence ID" value="NZ_WTFF01000043.1"/>
</dbReference>
<proteinExistence type="predicted"/>
<dbReference type="EMBL" id="WTFF01000043">
    <property type="protein sequence ID" value="MBW5482069.1"/>
    <property type="molecule type" value="Genomic_DNA"/>
</dbReference>
<name>A0ABS6Z2V8_9ACTN</name>
<reference evidence="2 3" key="1">
    <citation type="submission" date="2019-12" db="EMBL/GenBank/DDBJ databases">
        <title>Genome sequence of Streptomyces bambusae.</title>
        <authorList>
            <person name="Bansal K."/>
            <person name="Choksket S."/>
            <person name="Korpole S."/>
            <person name="Patil P.B."/>
        </authorList>
    </citation>
    <scope>NUCLEOTIDE SEQUENCE [LARGE SCALE GENOMIC DNA]</scope>
    <source>
        <strain evidence="2 3">SK60</strain>
    </source>
</reference>
<gene>
    <name evidence="2" type="ORF">GPJ59_09285</name>
</gene>
<evidence type="ECO:0000313" key="3">
    <source>
        <dbReference type="Proteomes" id="UP000812013"/>
    </source>
</evidence>
<feature type="transmembrane region" description="Helical" evidence="1">
    <location>
        <begin position="38"/>
        <end position="56"/>
    </location>
</feature>
<organism evidence="2 3">
    <name type="scientific">Streptomyces bambusae</name>
    <dbReference type="NCBI Taxonomy" id="1550616"/>
    <lineage>
        <taxon>Bacteria</taxon>
        <taxon>Bacillati</taxon>
        <taxon>Actinomycetota</taxon>
        <taxon>Actinomycetes</taxon>
        <taxon>Kitasatosporales</taxon>
        <taxon>Streptomycetaceae</taxon>
        <taxon>Streptomyces</taxon>
    </lineage>
</organism>
<sequence>MDSTDGSWILASKWDAGWDAGMAVYLFIRMLVSSLPDWVKITLFTLVAGGAVWSAVQRLRQRRAAAS</sequence>
<keyword evidence="1" id="KW-0472">Membrane</keyword>
<keyword evidence="1" id="KW-1133">Transmembrane helix</keyword>
<keyword evidence="3" id="KW-1185">Reference proteome</keyword>
<comment type="caution">
    <text evidence="2">The sequence shown here is derived from an EMBL/GenBank/DDBJ whole genome shotgun (WGS) entry which is preliminary data.</text>
</comment>
<evidence type="ECO:0000256" key="1">
    <source>
        <dbReference type="SAM" id="Phobius"/>
    </source>
</evidence>
<evidence type="ECO:0000313" key="2">
    <source>
        <dbReference type="EMBL" id="MBW5482069.1"/>
    </source>
</evidence>
<dbReference type="Proteomes" id="UP000812013">
    <property type="component" value="Unassembled WGS sequence"/>
</dbReference>
<keyword evidence="1" id="KW-0812">Transmembrane</keyword>